<dbReference type="GO" id="GO:0009425">
    <property type="term" value="C:bacterial-type flagellum basal body"/>
    <property type="evidence" value="ECO:0007669"/>
    <property type="project" value="UniProtKB-SubCell"/>
</dbReference>
<dbReference type="Gene3D" id="2.30.330.10">
    <property type="entry name" value="SpoA-like"/>
    <property type="match status" value="1"/>
</dbReference>
<protein>
    <recommendedName>
        <fullName evidence="4">Flagellar motor switch protein FliM</fullName>
    </recommendedName>
</protein>
<keyword evidence="6" id="KW-0145">Chemotaxis</keyword>
<dbReference type="GO" id="GO:0071978">
    <property type="term" value="P:bacterial-type flagellum-dependent swarming motility"/>
    <property type="evidence" value="ECO:0007669"/>
    <property type="project" value="TreeGrafter"/>
</dbReference>
<organism evidence="11 12">
    <name type="scientific">Amnibacterium kyonggiense</name>
    <dbReference type="NCBI Taxonomy" id="595671"/>
    <lineage>
        <taxon>Bacteria</taxon>
        <taxon>Bacillati</taxon>
        <taxon>Actinomycetota</taxon>
        <taxon>Actinomycetes</taxon>
        <taxon>Micrococcales</taxon>
        <taxon>Microbacteriaceae</taxon>
        <taxon>Amnibacterium</taxon>
    </lineage>
</organism>
<dbReference type="InterPro" id="IPR001543">
    <property type="entry name" value="FliN-like_C"/>
</dbReference>
<keyword evidence="11" id="KW-0282">Flagellum</keyword>
<evidence type="ECO:0000256" key="3">
    <source>
        <dbReference type="ARBA" id="ARBA00011049"/>
    </source>
</evidence>
<dbReference type="AlphaFoldDB" id="A0A4R7FQP9"/>
<dbReference type="RefSeq" id="WP_133764766.1">
    <property type="nucleotide sequence ID" value="NZ_BAAARP010000001.1"/>
</dbReference>
<evidence type="ECO:0000256" key="8">
    <source>
        <dbReference type="ARBA" id="ARBA00023136"/>
    </source>
</evidence>
<sequence>MTARTTPARALVHAPGEALDVQPYDFESPELITGEDRDRLDAALEGWGRQLGMQITAKTRAVVDVATTPSRVQTFGAVIASAEGPTLWATARFGSGRALYRIPLAEASYWAARMLGAAGDRAGQATGITGVERGLARAAAAEHLAELQPATSGLLPLPSLEAFGAEPPASVDRDAQAVVVVIGTLRKGERRQLALALDVDVVLERLGAVAPKQDAAEVTHRIGGHLAMAPVEVALRFAPTRVGPDTVLDLAPGDLIPLAHPADRPLVITLDGQPVLSAAAGGNGDRLACVVVDSNGALR</sequence>
<dbReference type="Proteomes" id="UP000295344">
    <property type="component" value="Unassembled WGS sequence"/>
</dbReference>
<evidence type="ECO:0000256" key="1">
    <source>
        <dbReference type="ARBA" id="ARBA00004117"/>
    </source>
</evidence>
<name>A0A4R7FQP9_9MICO</name>
<evidence type="ECO:0000256" key="2">
    <source>
        <dbReference type="ARBA" id="ARBA00004202"/>
    </source>
</evidence>
<feature type="domain" description="Flagellar motor switch protein FliN-like C-terminal" evidence="10">
    <location>
        <begin position="226"/>
        <end position="292"/>
    </location>
</feature>
<keyword evidence="5" id="KW-1003">Cell membrane</keyword>
<dbReference type="Gene3D" id="3.40.1550.10">
    <property type="entry name" value="CheC-like"/>
    <property type="match status" value="1"/>
</dbReference>
<evidence type="ECO:0000313" key="11">
    <source>
        <dbReference type="EMBL" id="TDS80083.1"/>
    </source>
</evidence>
<keyword evidence="11" id="KW-0966">Cell projection</keyword>
<dbReference type="EMBL" id="SOAM01000001">
    <property type="protein sequence ID" value="TDS80083.1"/>
    <property type="molecule type" value="Genomic_DNA"/>
</dbReference>
<comment type="subcellular location">
    <subcellularLocation>
        <location evidence="1">Bacterial flagellum basal body</location>
    </subcellularLocation>
    <subcellularLocation>
        <location evidence="2">Cell membrane</location>
        <topology evidence="2">Peripheral membrane protein</topology>
    </subcellularLocation>
</comment>
<accession>A0A4R7FQP9</accession>
<keyword evidence="8" id="KW-0472">Membrane</keyword>
<evidence type="ECO:0000256" key="5">
    <source>
        <dbReference type="ARBA" id="ARBA00022475"/>
    </source>
</evidence>
<keyword evidence="9" id="KW-0975">Bacterial flagellum</keyword>
<evidence type="ECO:0000256" key="4">
    <source>
        <dbReference type="ARBA" id="ARBA00021898"/>
    </source>
</evidence>
<comment type="caution">
    <text evidence="11">The sequence shown here is derived from an EMBL/GenBank/DDBJ whole genome shotgun (WGS) entry which is preliminary data.</text>
</comment>
<dbReference type="GO" id="GO:0005886">
    <property type="term" value="C:plasma membrane"/>
    <property type="evidence" value="ECO:0007669"/>
    <property type="project" value="UniProtKB-SubCell"/>
</dbReference>
<proteinExistence type="inferred from homology"/>
<evidence type="ECO:0000313" key="12">
    <source>
        <dbReference type="Proteomes" id="UP000295344"/>
    </source>
</evidence>
<evidence type="ECO:0000259" key="10">
    <source>
        <dbReference type="Pfam" id="PF01052"/>
    </source>
</evidence>
<dbReference type="PANTHER" id="PTHR30034:SF6">
    <property type="entry name" value="YOP PROTEINS TRANSLOCATION PROTEIN Q"/>
    <property type="match status" value="1"/>
</dbReference>
<dbReference type="Pfam" id="PF01052">
    <property type="entry name" value="FliMN_C"/>
    <property type="match status" value="1"/>
</dbReference>
<dbReference type="SUPFAM" id="SSF101801">
    <property type="entry name" value="Surface presentation of antigens (SPOA)"/>
    <property type="match status" value="1"/>
</dbReference>
<gene>
    <name evidence="11" type="ORF">CLV52_0636</name>
</gene>
<dbReference type="InterPro" id="IPR028976">
    <property type="entry name" value="CheC-like_sf"/>
</dbReference>
<keyword evidence="11" id="KW-0969">Cilium</keyword>
<reference evidence="11 12" key="1">
    <citation type="submission" date="2019-03" db="EMBL/GenBank/DDBJ databases">
        <title>Genomic Encyclopedia of Archaeal and Bacterial Type Strains, Phase II (KMG-II): from individual species to whole genera.</title>
        <authorList>
            <person name="Goeker M."/>
        </authorList>
    </citation>
    <scope>NUCLEOTIDE SEQUENCE [LARGE SCALE GENOMIC DNA]</scope>
    <source>
        <strain evidence="11 12">DSM 24782</strain>
    </source>
</reference>
<evidence type="ECO:0000256" key="6">
    <source>
        <dbReference type="ARBA" id="ARBA00022500"/>
    </source>
</evidence>
<comment type="similarity">
    <text evidence="3">Belongs to the FliM family.</text>
</comment>
<evidence type="ECO:0000256" key="9">
    <source>
        <dbReference type="ARBA" id="ARBA00023143"/>
    </source>
</evidence>
<dbReference type="InterPro" id="IPR036429">
    <property type="entry name" value="SpoA-like_sf"/>
</dbReference>
<keyword evidence="7" id="KW-0283">Flagellar rotation</keyword>
<evidence type="ECO:0000256" key="7">
    <source>
        <dbReference type="ARBA" id="ARBA00022779"/>
    </source>
</evidence>
<keyword evidence="12" id="KW-1185">Reference proteome</keyword>
<dbReference type="GO" id="GO:0050918">
    <property type="term" value="P:positive chemotaxis"/>
    <property type="evidence" value="ECO:0007669"/>
    <property type="project" value="TreeGrafter"/>
</dbReference>
<dbReference type="OrthoDB" id="5241113at2"/>
<dbReference type="PANTHER" id="PTHR30034">
    <property type="entry name" value="FLAGELLAR MOTOR SWITCH PROTEIN FLIM"/>
    <property type="match status" value="1"/>
</dbReference>